<feature type="chain" id="PRO_5046163387" description="Anthrax toxin lethal/endema factor N-/C-terminal domain-containing protein" evidence="1">
    <location>
        <begin position="19"/>
        <end position="284"/>
    </location>
</feature>
<dbReference type="Gene3D" id="3.40.390.10">
    <property type="entry name" value="Collagenase (Catalytic Domain)"/>
    <property type="match status" value="1"/>
</dbReference>
<feature type="signal peptide" evidence="1">
    <location>
        <begin position="1"/>
        <end position="18"/>
    </location>
</feature>
<evidence type="ECO:0000313" key="3">
    <source>
        <dbReference type="EMBL" id="MFC4362938.1"/>
    </source>
</evidence>
<dbReference type="Proteomes" id="UP001595840">
    <property type="component" value="Unassembled WGS sequence"/>
</dbReference>
<evidence type="ECO:0000256" key="1">
    <source>
        <dbReference type="SAM" id="SignalP"/>
    </source>
</evidence>
<evidence type="ECO:0000259" key="2">
    <source>
        <dbReference type="Pfam" id="PF07737"/>
    </source>
</evidence>
<sequence>MKQFLLLTSLLLFIAPLAAETILHCKSANGKPIFTDDPRKCGKAPVTEHTVELKNTHNQYGALESKEYFNYANRAHTRLDGYAIAIIVESELLSTQPELTRKAADRLSQKVAQALAILPAQHRAQFNNIRYYIFSGTGSSYGGKDSGLWYFAKNNRISKRFDDSIVVNSAANFMAMSDKSALAVIIHELAHGFHRYHWRRLSQLSQQSYTLAKQQKLYTNLQSDSGRLIEQAYALKNHREYFAELSAKFFAEHFYPPTNRQGLKRYDPQGYRLMETAWFYIEAQ</sequence>
<proteinExistence type="predicted"/>
<dbReference type="InterPro" id="IPR014781">
    <property type="entry name" value="Anthrax_toxin_lethal/edema_N/C"/>
</dbReference>
<evidence type="ECO:0000313" key="4">
    <source>
        <dbReference type="Proteomes" id="UP001595840"/>
    </source>
</evidence>
<dbReference type="InterPro" id="IPR024079">
    <property type="entry name" value="MetalloPept_cat_dom_sf"/>
</dbReference>
<protein>
    <recommendedName>
        <fullName evidence="2">Anthrax toxin lethal/endema factor N-/C-terminal domain-containing protein</fullName>
    </recommendedName>
</protein>
<gene>
    <name evidence="3" type="ORF">ACFOX3_11545</name>
</gene>
<dbReference type="Pfam" id="PF07737">
    <property type="entry name" value="ATLF"/>
    <property type="match status" value="1"/>
</dbReference>
<comment type="caution">
    <text evidence="3">The sequence shown here is derived from an EMBL/GenBank/DDBJ whole genome shotgun (WGS) entry which is preliminary data.</text>
</comment>
<dbReference type="SUPFAM" id="SSF55486">
    <property type="entry name" value="Metalloproteases ('zincins'), catalytic domain"/>
    <property type="match status" value="1"/>
</dbReference>
<dbReference type="RefSeq" id="WP_290264914.1">
    <property type="nucleotide sequence ID" value="NZ_JAUFQG010000006.1"/>
</dbReference>
<organism evidence="3 4">
    <name type="scientific">Simiduia curdlanivorans</name>
    <dbReference type="NCBI Taxonomy" id="1492769"/>
    <lineage>
        <taxon>Bacteria</taxon>
        <taxon>Pseudomonadati</taxon>
        <taxon>Pseudomonadota</taxon>
        <taxon>Gammaproteobacteria</taxon>
        <taxon>Cellvibrionales</taxon>
        <taxon>Cellvibrionaceae</taxon>
        <taxon>Simiduia</taxon>
    </lineage>
</organism>
<dbReference type="EMBL" id="JBHSCX010000013">
    <property type="protein sequence ID" value="MFC4362938.1"/>
    <property type="molecule type" value="Genomic_DNA"/>
</dbReference>
<keyword evidence="1" id="KW-0732">Signal</keyword>
<reference evidence="4" key="1">
    <citation type="journal article" date="2019" name="Int. J. Syst. Evol. Microbiol.">
        <title>The Global Catalogue of Microorganisms (GCM) 10K type strain sequencing project: providing services to taxonomists for standard genome sequencing and annotation.</title>
        <authorList>
            <consortium name="The Broad Institute Genomics Platform"/>
            <consortium name="The Broad Institute Genome Sequencing Center for Infectious Disease"/>
            <person name="Wu L."/>
            <person name="Ma J."/>
        </authorList>
    </citation>
    <scope>NUCLEOTIDE SEQUENCE [LARGE SCALE GENOMIC DNA]</scope>
    <source>
        <strain evidence="4">CECT 8570</strain>
    </source>
</reference>
<feature type="domain" description="Anthrax toxin lethal/endema factor N-/C-terminal" evidence="2">
    <location>
        <begin position="179"/>
        <end position="275"/>
    </location>
</feature>
<accession>A0ABV8V506</accession>
<name>A0ABV8V506_9GAMM</name>
<keyword evidence="4" id="KW-1185">Reference proteome</keyword>